<dbReference type="EMBL" id="CP011801">
    <property type="protein sequence ID" value="ALA59332.1"/>
    <property type="molecule type" value="Genomic_DNA"/>
</dbReference>
<dbReference type="PATRIC" id="fig|42253.5.peg.2897"/>
<dbReference type="AlphaFoldDB" id="A0A0K2GFF3"/>
<name>A0A0K2GFF3_NITMO</name>
<sequence length="379" mass="42163">MLPWLLAWSSLILWPGCVSPVALHRAVLAYDEQVARVTREQLLLNIVRASDSHPIHFTSVPSVAATFLFQASAGITPPEGDARGLVAPLINATVAENPTITIVPIEGEEFTQRLLTPIEESRLLSLVSVGTDFNMLLRLTAASLRLFEAGEDRRISNDPSRPIGYQEFRRLVAHLAALHQEQHLHIQRVMAQPVWEGLVRGPLEPHDILQAIEKTYQWQSLPQSGAYQLTRSRLLVSNYPAGAVDLAQLTQLGKRAKEWPPNEILVDIRPGFPGGESPIQGTIQLRSFDSILRFLGVEMINNDGNVRRGHELSTNPARLLTIEKVDTRSHATVAVQYQGQLYAVSANTWDLEVFRLLYQLFQMTVKPIQAPVPGITIAK</sequence>
<dbReference type="STRING" id="42253.NITMOv2_2926"/>
<dbReference type="KEGG" id="nmv:NITMOv2_2926"/>
<evidence type="ECO:0000313" key="1">
    <source>
        <dbReference type="EMBL" id="ALA59332.1"/>
    </source>
</evidence>
<proteinExistence type="predicted"/>
<accession>A0A0K2GFF3</accession>
<protein>
    <submittedName>
        <fullName evidence="1">Uncharacterized protein</fullName>
    </submittedName>
</protein>
<organism evidence="1 2">
    <name type="scientific">Nitrospira moscoviensis</name>
    <dbReference type="NCBI Taxonomy" id="42253"/>
    <lineage>
        <taxon>Bacteria</taxon>
        <taxon>Pseudomonadati</taxon>
        <taxon>Nitrospirota</taxon>
        <taxon>Nitrospiria</taxon>
        <taxon>Nitrospirales</taxon>
        <taxon>Nitrospiraceae</taxon>
        <taxon>Nitrospira</taxon>
    </lineage>
</organism>
<gene>
    <name evidence="1" type="ORF">NITMOv2_2926</name>
</gene>
<evidence type="ECO:0000313" key="2">
    <source>
        <dbReference type="Proteomes" id="UP000069205"/>
    </source>
</evidence>
<dbReference type="Proteomes" id="UP000069205">
    <property type="component" value="Chromosome"/>
</dbReference>
<keyword evidence="2" id="KW-1185">Reference proteome</keyword>
<reference evidence="1 2" key="1">
    <citation type="journal article" date="2015" name="Proc. Natl. Acad. Sci. U.S.A.">
        <title>Expanded metabolic versatility of ubiquitous nitrite-oxidizing bacteria from the genus Nitrospira.</title>
        <authorList>
            <person name="Koch H."/>
            <person name="Lucker S."/>
            <person name="Albertsen M."/>
            <person name="Kitzinger K."/>
            <person name="Herbold C."/>
            <person name="Spieck E."/>
            <person name="Nielsen P.H."/>
            <person name="Wagner M."/>
            <person name="Daims H."/>
        </authorList>
    </citation>
    <scope>NUCLEOTIDE SEQUENCE [LARGE SCALE GENOMIC DNA]</scope>
    <source>
        <strain evidence="1 2">NSP M-1</strain>
    </source>
</reference>